<keyword evidence="5" id="KW-0539">Nucleus</keyword>
<dbReference type="AlphaFoldDB" id="A0A9D4U3F7"/>
<comment type="caution">
    <text evidence="8">The sequence shown here is derived from an EMBL/GenBank/DDBJ whole genome shotgun (WGS) entry which is preliminary data.</text>
</comment>
<dbReference type="EMBL" id="JABFUD020000024">
    <property type="protein sequence ID" value="KAI5060300.1"/>
    <property type="molecule type" value="Genomic_DNA"/>
</dbReference>
<dbReference type="InterPro" id="IPR003657">
    <property type="entry name" value="WRKY_dom"/>
</dbReference>
<proteinExistence type="predicted"/>
<evidence type="ECO:0000256" key="4">
    <source>
        <dbReference type="ARBA" id="ARBA00023163"/>
    </source>
</evidence>
<sequence>MAGSNLPLPGLFEASSRMKGEDMSSIFARATTHRYMQSQHAKHYADVSQSSPPLTTCDFRTNLQQVVATATCTTSTSDTMSMIAPTSNPNMYLSASSYMNMVPSTVNPQSMARDQDTLQLLHVDPENEAYSLISPASFSEIMLHAMEISEANRNRIISEKSLPDPETSSDDQAPSITKGRAWRSKGPMIQKFLAVTAQSDPSHCPNSPSKQDSSVLVSAEDSDGDQKLSSNNGTKRRNCGHRKSQQKRVVQVPFCENKQRGEPPPSDTWAWRKYGQKPIKGSPYPRGYYRCSSSKGCPARKQVERSRSDPSMVMVTYTAEHNHPAWPLNKQSSSSKAGNQAEKNQGAMENSSSHVHHHNAENIFSSIINSPNGVEEQAVSSMGPLHEAGESFLLQRDVDLCLSRTSSREAGDDVFDNLGELPELSAIFSKGYIVDEYFDEEKFKHSELLY</sequence>
<dbReference type="PROSITE" id="PS50811">
    <property type="entry name" value="WRKY"/>
    <property type="match status" value="1"/>
</dbReference>
<feature type="compositionally biased region" description="Basic residues" evidence="6">
    <location>
        <begin position="234"/>
        <end position="246"/>
    </location>
</feature>
<evidence type="ECO:0000313" key="8">
    <source>
        <dbReference type="EMBL" id="KAI5060300.1"/>
    </source>
</evidence>
<feature type="region of interest" description="Disordered" evidence="6">
    <location>
        <begin position="197"/>
        <end position="248"/>
    </location>
</feature>
<dbReference type="SUPFAM" id="SSF118290">
    <property type="entry name" value="WRKY DNA-binding domain"/>
    <property type="match status" value="1"/>
</dbReference>
<reference evidence="8" key="1">
    <citation type="submission" date="2021-01" db="EMBL/GenBank/DDBJ databases">
        <title>Adiantum capillus-veneris genome.</title>
        <authorList>
            <person name="Fang Y."/>
            <person name="Liao Q."/>
        </authorList>
    </citation>
    <scope>NUCLEOTIDE SEQUENCE</scope>
    <source>
        <strain evidence="8">H3</strain>
        <tissue evidence="8">Leaf</tissue>
    </source>
</reference>
<protein>
    <recommendedName>
        <fullName evidence="7">WRKY domain-containing protein</fullName>
    </recommendedName>
</protein>
<feature type="region of interest" description="Disordered" evidence="6">
    <location>
        <begin position="322"/>
        <end position="355"/>
    </location>
</feature>
<dbReference type="FunFam" id="2.20.25.80:FF:000004">
    <property type="entry name" value="WRKY transcription factor 65"/>
    <property type="match status" value="1"/>
</dbReference>
<dbReference type="Gene3D" id="2.20.25.80">
    <property type="entry name" value="WRKY domain"/>
    <property type="match status" value="1"/>
</dbReference>
<keyword evidence="2" id="KW-0805">Transcription regulation</keyword>
<organism evidence="8 9">
    <name type="scientific">Adiantum capillus-veneris</name>
    <name type="common">Maidenhair fern</name>
    <dbReference type="NCBI Taxonomy" id="13818"/>
    <lineage>
        <taxon>Eukaryota</taxon>
        <taxon>Viridiplantae</taxon>
        <taxon>Streptophyta</taxon>
        <taxon>Embryophyta</taxon>
        <taxon>Tracheophyta</taxon>
        <taxon>Polypodiopsida</taxon>
        <taxon>Polypodiidae</taxon>
        <taxon>Polypodiales</taxon>
        <taxon>Pteridineae</taxon>
        <taxon>Pteridaceae</taxon>
        <taxon>Vittarioideae</taxon>
        <taxon>Adiantum</taxon>
    </lineage>
</organism>
<dbReference type="Pfam" id="PF03106">
    <property type="entry name" value="WRKY"/>
    <property type="match status" value="1"/>
</dbReference>
<dbReference type="GO" id="GO:0005634">
    <property type="term" value="C:nucleus"/>
    <property type="evidence" value="ECO:0007669"/>
    <property type="project" value="UniProtKB-SubCell"/>
</dbReference>
<evidence type="ECO:0000259" key="7">
    <source>
        <dbReference type="PROSITE" id="PS50811"/>
    </source>
</evidence>
<keyword evidence="3" id="KW-0238">DNA-binding</keyword>
<dbReference type="InterPro" id="IPR036576">
    <property type="entry name" value="WRKY_dom_sf"/>
</dbReference>
<feature type="region of interest" description="Disordered" evidence="6">
    <location>
        <begin position="158"/>
        <end position="182"/>
    </location>
</feature>
<comment type="subcellular location">
    <subcellularLocation>
        <location evidence="1">Nucleus</location>
    </subcellularLocation>
</comment>
<name>A0A9D4U3F7_ADICA</name>
<evidence type="ECO:0000313" key="9">
    <source>
        <dbReference type="Proteomes" id="UP000886520"/>
    </source>
</evidence>
<dbReference type="SMART" id="SM00774">
    <property type="entry name" value="WRKY"/>
    <property type="match status" value="1"/>
</dbReference>
<dbReference type="Proteomes" id="UP000886520">
    <property type="component" value="Chromosome 24"/>
</dbReference>
<dbReference type="OrthoDB" id="773436at2759"/>
<evidence type="ECO:0000256" key="5">
    <source>
        <dbReference type="ARBA" id="ARBA00023242"/>
    </source>
</evidence>
<dbReference type="InterPro" id="IPR044810">
    <property type="entry name" value="WRKY_plant"/>
</dbReference>
<feature type="compositionally biased region" description="Polar residues" evidence="6">
    <location>
        <begin position="329"/>
        <end position="353"/>
    </location>
</feature>
<accession>A0A9D4U3F7</accession>
<evidence type="ECO:0000256" key="1">
    <source>
        <dbReference type="ARBA" id="ARBA00004123"/>
    </source>
</evidence>
<evidence type="ECO:0000256" key="2">
    <source>
        <dbReference type="ARBA" id="ARBA00023015"/>
    </source>
</evidence>
<dbReference type="GO" id="GO:0000976">
    <property type="term" value="F:transcription cis-regulatory region binding"/>
    <property type="evidence" value="ECO:0007669"/>
    <property type="project" value="TreeGrafter"/>
</dbReference>
<dbReference type="GO" id="GO:0003700">
    <property type="term" value="F:DNA-binding transcription factor activity"/>
    <property type="evidence" value="ECO:0007669"/>
    <property type="project" value="InterPro"/>
</dbReference>
<gene>
    <name evidence="8" type="ORF">GOP47_0024720</name>
</gene>
<keyword evidence="4" id="KW-0804">Transcription</keyword>
<keyword evidence="9" id="KW-1185">Reference proteome</keyword>
<dbReference type="PANTHER" id="PTHR32096">
    <property type="entry name" value="WRKY TRANSCRIPTION FACTOR 30-RELATED-RELATED"/>
    <property type="match status" value="1"/>
</dbReference>
<evidence type="ECO:0000256" key="6">
    <source>
        <dbReference type="SAM" id="MobiDB-lite"/>
    </source>
</evidence>
<evidence type="ECO:0000256" key="3">
    <source>
        <dbReference type="ARBA" id="ARBA00023125"/>
    </source>
</evidence>
<dbReference type="PANTHER" id="PTHR32096:SF18">
    <property type="entry name" value="DISEASE RESISTANCE PROTEIN RRS1B-RELATED"/>
    <property type="match status" value="1"/>
</dbReference>
<feature type="domain" description="WRKY" evidence="7">
    <location>
        <begin position="266"/>
        <end position="326"/>
    </location>
</feature>
<feature type="compositionally biased region" description="Polar residues" evidence="6">
    <location>
        <begin position="197"/>
        <end position="216"/>
    </location>
</feature>